<gene>
    <name evidence="2" type="ORF">AMTR_s00005p00176760</name>
</gene>
<sequence>MAKPVAAGLLVFNFCMYFILASLGGWAINYAIDHGFVIGAGLALPAAFSPIYFPMGNAATGFFVIFAVLAGVVGAASAVAGTRHIMAWKGETISSALVPAVTAWALTLISMGLACKEINLTPRNANLVSLKYCGRVDPLQPEGRARPLETRVGAAQANARAALNLPILAIISLSFMC</sequence>
<proteinExistence type="predicted"/>
<feature type="transmembrane region" description="Helical" evidence="1">
    <location>
        <begin position="93"/>
        <end position="114"/>
    </location>
</feature>
<evidence type="ECO:0000313" key="3">
    <source>
        <dbReference type="Proteomes" id="UP000017836"/>
    </source>
</evidence>
<dbReference type="Pfam" id="PF05512">
    <property type="entry name" value="AWPM-19"/>
    <property type="match status" value="1"/>
</dbReference>
<dbReference type="Gramene" id="ERN06784">
    <property type="protein sequence ID" value="ERN06784"/>
    <property type="gene ID" value="AMTR_s00005p00176760"/>
</dbReference>
<keyword evidence="1" id="KW-1133">Transmembrane helix</keyword>
<evidence type="ECO:0000313" key="2">
    <source>
        <dbReference type="EMBL" id="ERN06784.1"/>
    </source>
</evidence>
<feature type="transmembrane region" description="Helical" evidence="1">
    <location>
        <begin position="35"/>
        <end position="53"/>
    </location>
</feature>
<feature type="transmembrane region" description="Helical" evidence="1">
    <location>
        <begin position="6"/>
        <end position="28"/>
    </location>
</feature>
<keyword evidence="3" id="KW-1185">Reference proteome</keyword>
<accession>W1PGF7</accession>
<dbReference type="AlphaFoldDB" id="W1PGF7"/>
<reference evidence="3" key="1">
    <citation type="journal article" date="2013" name="Science">
        <title>The Amborella genome and the evolution of flowering plants.</title>
        <authorList>
            <consortium name="Amborella Genome Project"/>
        </authorList>
    </citation>
    <scope>NUCLEOTIDE SEQUENCE [LARGE SCALE GENOMIC DNA]</scope>
</reference>
<dbReference type="eggNOG" id="ENOG502RXF9">
    <property type="taxonomic scope" value="Eukaryota"/>
</dbReference>
<dbReference type="Proteomes" id="UP000017836">
    <property type="component" value="Unassembled WGS sequence"/>
</dbReference>
<dbReference type="PANTHER" id="PTHR33294:SF6">
    <property type="entry name" value="AWPM-19-LIKE FAMILY PROTEIN"/>
    <property type="match status" value="1"/>
</dbReference>
<protein>
    <submittedName>
        <fullName evidence="2">Uncharacterized protein</fullName>
    </submittedName>
</protein>
<evidence type="ECO:0000256" key="1">
    <source>
        <dbReference type="SAM" id="Phobius"/>
    </source>
</evidence>
<dbReference type="EMBL" id="KI393866">
    <property type="protein sequence ID" value="ERN06784.1"/>
    <property type="molecule type" value="Genomic_DNA"/>
</dbReference>
<dbReference type="OMA" id="WKEIELQ"/>
<organism evidence="2 3">
    <name type="scientific">Amborella trichopoda</name>
    <dbReference type="NCBI Taxonomy" id="13333"/>
    <lineage>
        <taxon>Eukaryota</taxon>
        <taxon>Viridiplantae</taxon>
        <taxon>Streptophyta</taxon>
        <taxon>Embryophyta</taxon>
        <taxon>Tracheophyta</taxon>
        <taxon>Spermatophyta</taxon>
        <taxon>Magnoliopsida</taxon>
        <taxon>Amborellales</taxon>
        <taxon>Amborellaceae</taxon>
        <taxon>Amborella</taxon>
    </lineage>
</organism>
<name>W1PGF7_AMBTC</name>
<dbReference type="PANTHER" id="PTHR33294">
    <property type="entry name" value="AWPM-19-LIKE FAMILY PROTEIN"/>
    <property type="match status" value="1"/>
</dbReference>
<feature type="transmembrane region" description="Helical" evidence="1">
    <location>
        <begin position="59"/>
        <end position="81"/>
    </location>
</feature>
<dbReference type="HOGENOM" id="CLU_1519860_0_0_1"/>
<keyword evidence="1" id="KW-0812">Transmembrane</keyword>
<dbReference type="InterPro" id="IPR008390">
    <property type="entry name" value="AWPM-19"/>
</dbReference>
<keyword evidence="1" id="KW-0472">Membrane</keyword>